<proteinExistence type="inferred from homology"/>
<evidence type="ECO:0000256" key="5">
    <source>
        <dbReference type="ARBA" id="ARBA00023315"/>
    </source>
</evidence>
<dbReference type="SUPFAM" id="SSF55729">
    <property type="entry name" value="Acyl-CoA N-acyltransferases (Nat)"/>
    <property type="match status" value="1"/>
</dbReference>
<keyword evidence="9" id="KW-1185">Reference proteome</keyword>
<reference evidence="8" key="1">
    <citation type="submission" date="2013-07" db="EMBL/GenBank/DDBJ databases">
        <authorList>
            <person name="McIlroy S."/>
        </authorList>
    </citation>
    <scope>NUCLEOTIDE SEQUENCE [LARGE SCALE GENOMIC DNA]</scope>
    <source>
        <strain evidence="8">Run_A_D11</strain>
    </source>
</reference>
<evidence type="ECO:0000256" key="4">
    <source>
        <dbReference type="ARBA" id="ARBA00022679"/>
    </source>
</evidence>
<dbReference type="Gene3D" id="3.40.630.30">
    <property type="match status" value="1"/>
</dbReference>
<dbReference type="AlphaFoldDB" id="W6MCQ6"/>
<dbReference type="CDD" id="cd04301">
    <property type="entry name" value="NAT_SF"/>
    <property type="match status" value="1"/>
</dbReference>
<comment type="similarity">
    <text evidence="1">Belongs to the acetyltransferase family. GNAT subfamily.</text>
</comment>
<dbReference type="GO" id="GO:0016747">
    <property type="term" value="F:acyltransferase activity, transferring groups other than amino-acyl groups"/>
    <property type="evidence" value="ECO:0007669"/>
    <property type="project" value="InterPro"/>
</dbReference>
<dbReference type="PANTHER" id="PTHR36449:SF1">
    <property type="entry name" value="ACETYLTRANSFERASE"/>
    <property type="match status" value="1"/>
</dbReference>
<keyword evidence="5" id="KW-0012">Acyltransferase</keyword>
<dbReference type="Proteomes" id="UP000035760">
    <property type="component" value="Unassembled WGS sequence"/>
</dbReference>
<comment type="caution">
    <text evidence="8">The sequence shown here is derived from an EMBL/GenBank/DDBJ whole genome shotgun (WGS) entry which is preliminary data.</text>
</comment>
<evidence type="ECO:0000256" key="6">
    <source>
        <dbReference type="ARBA" id="ARBA00049880"/>
    </source>
</evidence>
<dbReference type="InterPro" id="IPR016181">
    <property type="entry name" value="Acyl_CoA_acyltransferase"/>
</dbReference>
<dbReference type="Pfam" id="PF13673">
    <property type="entry name" value="Acetyltransf_10"/>
    <property type="match status" value="1"/>
</dbReference>
<organism evidence="8 9">
    <name type="scientific">Candidatus Competibacter denitrificans Run_A_D11</name>
    <dbReference type="NCBI Taxonomy" id="1400863"/>
    <lineage>
        <taxon>Bacteria</taxon>
        <taxon>Pseudomonadati</taxon>
        <taxon>Pseudomonadota</taxon>
        <taxon>Gammaproteobacteria</taxon>
        <taxon>Candidatus Competibacteraceae</taxon>
        <taxon>Candidatus Competibacter</taxon>
    </lineage>
</organism>
<feature type="domain" description="N-acetyltransferase" evidence="7">
    <location>
        <begin position="89"/>
        <end position="147"/>
    </location>
</feature>
<comment type="catalytic activity">
    <reaction evidence="6">
        <text>glycyl-tRNA(Gly) + acetyl-CoA = N-acetylglycyl-tRNA(Gly) + CoA + H(+)</text>
        <dbReference type="Rhea" id="RHEA:81867"/>
        <dbReference type="Rhea" id="RHEA-COMP:9683"/>
        <dbReference type="Rhea" id="RHEA-COMP:19766"/>
        <dbReference type="ChEBI" id="CHEBI:15378"/>
        <dbReference type="ChEBI" id="CHEBI:57287"/>
        <dbReference type="ChEBI" id="CHEBI:57288"/>
        <dbReference type="ChEBI" id="CHEBI:78522"/>
        <dbReference type="ChEBI" id="CHEBI:232036"/>
    </reaction>
</comment>
<evidence type="ECO:0000256" key="3">
    <source>
        <dbReference type="ARBA" id="ARBA00022649"/>
    </source>
</evidence>
<dbReference type="STRING" id="1400863.BN873_250008"/>
<gene>
    <name evidence="8" type="ORF">BN873_250008</name>
</gene>
<dbReference type="RefSeq" id="WP_048671990.1">
    <property type="nucleotide sequence ID" value="NZ_CBTJ020000031.1"/>
</dbReference>
<evidence type="ECO:0000313" key="9">
    <source>
        <dbReference type="Proteomes" id="UP000035760"/>
    </source>
</evidence>
<accession>W6MCQ6</accession>
<dbReference type="OrthoDB" id="9799147at2"/>
<evidence type="ECO:0000259" key="7">
    <source>
        <dbReference type="Pfam" id="PF13673"/>
    </source>
</evidence>
<keyword evidence="4" id="KW-0808">Transferase</keyword>
<evidence type="ECO:0000256" key="1">
    <source>
        <dbReference type="ARBA" id="ARBA00009342"/>
    </source>
</evidence>
<reference evidence="8" key="2">
    <citation type="submission" date="2014-03" db="EMBL/GenBank/DDBJ databases">
        <title>Candidatus Competibacter-lineage genomes retrieved from metagenomes reveal functional metabolic diversity.</title>
        <authorList>
            <person name="McIlroy S.J."/>
            <person name="Albertsen M."/>
            <person name="Andresen E.K."/>
            <person name="Saunders A.M."/>
            <person name="Kristiansen R."/>
            <person name="Stokholm-Bjerregaard M."/>
            <person name="Nielsen K.L."/>
            <person name="Nielsen P.H."/>
        </authorList>
    </citation>
    <scope>NUCLEOTIDE SEQUENCE</scope>
    <source>
        <strain evidence="8">Run_A_D11</strain>
    </source>
</reference>
<dbReference type="PANTHER" id="PTHR36449">
    <property type="entry name" value="ACETYLTRANSFERASE-RELATED"/>
    <property type="match status" value="1"/>
</dbReference>
<sequence>MEAQFRMVALERHYDRTRFKSGSEALDHYFHHHVHQDSRRRVTACFIALTGDSQIAGFYTLASASLFFGDLSLELQKKLPRYPTVPAVRLDRLAVDQAFQGQGLGAALLADVLACSLKSDMAAYAMVVDAKDETAATFYQHHGFIQLLAQESTLFLPLASVRGLG</sequence>
<keyword evidence="2" id="KW-0678">Repressor</keyword>
<name>W6MCQ6_9GAMM</name>
<dbReference type="EMBL" id="CBTJ020000031">
    <property type="protein sequence ID" value="CDI02143.1"/>
    <property type="molecule type" value="Genomic_DNA"/>
</dbReference>
<dbReference type="InterPro" id="IPR000182">
    <property type="entry name" value="GNAT_dom"/>
</dbReference>
<evidence type="ECO:0000313" key="8">
    <source>
        <dbReference type="EMBL" id="CDI02143.1"/>
    </source>
</evidence>
<protein>
    <submittedName>
        <fullName evidence="8">GCN5-related N-acetyltransferase</fullName>
    </submittedName>
</protein>
<keyword evidence="3" id="KW-1277">Toxin-antitoxin system</keyword>
<evidence type="ECO:0000256" key="2">
    <source>
        <dbReference type="ARBA" id="ARBA00022491"/>
    </source>
</evidence>